<sequence length="53" mass="6058">MVEKVLSGQSIVKLAKNNEVSPGLIVRWKFEKGSYYLSYDKKEKGQILNNKAQ</sequence>
<dbReference type="AlphaFoldDB" id="X1FFZ7"/>
<gene>
    <name evidence="1" type="ORF">S01H4_04235</name>
    <name evidence="2" type="ORF">S03H2_21324</name>
</gene>
<dbReference type="EMBL" id="BARU01011334">
    <property type="protein sequence ID" value="GAH43902.1"/>
    <property type="molecule type" value="Genomic_DNA"/>
</dbReference>
<accession>X1FFZ7</accession>
<organism evidence="2">
    <name type="scientific">marine sediment metagenome</name>
    <dbReference type="NCBI Taxonomy" id="412755"/>
    <lineage>
        <taxon>unclassified sequences</taxon>
        <taxon>metagenomes</taxon>
        <taxon>ecological metagenomes</taxon>
    </lineage>
</organism>
<proteinExistence type="predicted"/>
<reference evidence="2" key="1">
    <citation type="journal article" date="2014" name="Front. Microbiol.">
        <title>High frequency of phylogenetically diverse reductive dehalogenase-homologous genes in deep subseafloor sedimentary metagenomes.</title>
        <authorList>
            <person name="Kawai M."/>
            <person name="Futagami T."/>
            <person name="Toyoda A."/>
            <person name="Takaki Y."/>
            <person name="Nishi S."/>
            <person name="Hori S."/>
            <person name="Arai W."/>
            <person name="Tsubouchi T."/>
            <person name="Morono Y."/>
            <person name="Uchiyama I."/>
            <person name="Ito T."/>
            <person name="Fujiyama A."/>
            <person name="Inagaki F."/>
            <person name="Takami H."/>
        </authorList>
    </citation>
    <scope>NUCLEOTIDE SEQUENCE</scope>
    <source>
        <strain evidence="2">Expedition CK06-06</strain>
    </source>
</reference>
<dbReference type="EMBL" id="BART01001117">
    <property type="protein sequence ID" value="GAG62599.1"/>
    <property type="molecule type" value="Genomic_DNA"/>
</dbReference>
<comment type="caution">
    <text evidence="2">The sequence shown here is derived from an EMBL/GenBank/DDBJ whole genome shotgun (WGS) entry which is preliminary data.</text>
</comment>
<evidence type="ECO:0000313" key="2">
    <source>
        <dbReference type="EMBL" id="GAH43902.1"/>
    </source>
</evidence>
<evidence type="ECO:0000313" key="1">
    <source>
        <dbReference type="EMBL" id="GAG62599.1"/>
    </source>
</evidence>
<protein>
    <submittedName>
        <fullName evidence="2">Uncharacterized protein</fullName>
    </submittedName>
</protein>
<name>X1FFZ7_9ZZZZ</name>